<evidence type="ECO:0000256" key="2">
    <source>
        <dbReference type="ARBA" id="ARBA00004141"/>
    </source>
</evidence>
<dbReference type="GO" id="GO:0005886">
    <property type="term" value="C:plasma membrane"/>
    <property type="evidence" value="ECO:0007669"/>
    <property type="project" value="UniProtKB-SubCell"/>
</dbReference>
<comment type="subcellular location">
    <subcellularLocation>
        <location evidence="12">Cell membrane</location>
        <topology evidence="12">Multi-pass membrane protein</topology>
    </subcellularLocation>
    <subcellularLocation>
        <location evidence="2">Membrane</location>
        <topology evidence="2">Multi-pass membrane protein</topology>
    </subcellularLocation>
</comment>
<organism evidence="14 15">
    <name type="scientific">Octodon degus</name>
    <name type="common">Degu</name>
    <name type="synonym">Sciurus degus</name>
    <dbReference type="NCBI Taxonomy" id="10160"/>
    <lineage>
        <taxon>Eukaryota</taxon>
        <taxon>Metazoa</taxon>
        <taxon>Chordata</taxon>
        <taxon>Craniata</taxon>
        <taxon>Vertebrata</taxon>
        <taxon>Euteleostomi</taxon>
        <taxon>Mammalia</taxon>
        <taxon>Eutheria</taxon>
        <taxon>Euarchontoglires</taxon>
        <taxon>Glires</taxon>
        <taxon>Rodentia</taxon>
        <taxon>Hystricomorpha</taxon>
        <taxon>Octodontidae</taxon>
        <taxon>Octodon</taxon>
    </lineage>
</organism>
<keyword evidence="12" id="KW-1003">Cell membrane</keyword>
<dbReference type="InterPro" id="IPR050402">
    <property type="entry name" value="OR51/52/56-like"/>
</dbReference>
<dbReference type="OrthoDB" id="5969463at2759"/>
<name>A0A6P3FP61_OCTDE</name>
<evidence type="ECO:0000256" key="3">
    <source>
        <dbReference type="ARBA" id="ARBA00022606"/>
    </source>
</evidence>
<dbReference type="CDD" id="cd15221">
    <property type="entry name" value="7tmA_OR52B-like"/>
    <property type="match status" value="1"/>
</dbReference>
<dbReference type="Proteomes" id="UP000515203">
    <property type="component" value="Unplaced"/>
</dbReference>
<dbReference type="FunFam" id="1.20.1070.10:FF:000006">
    <property type="entry name" value="Olfactory receptor"/>
    <property type="match status" value="1"/>
</dbReference>
<feature type="domain" description="G-protein coupled receptors family 1 profile" evidence="13">
    <location>
        <begin position="43"/>
        <end position="294"/>
    </location>
</feature>
<evidence type="ECO:0000256" key="10">
    <source>
        <dbReference type="ARBA" id="ARBA00023224"/>
    </source>
</evidence>
<evidence type="ECO:0000256" key="12">
    <source>
        <dbReference type="RuleBase" id="RU363047"/>
    </source>
</evidence>
<protein>
    <recommendedName>
        <fullName evidence="12">Olfactory receptor</fullName>
    </recommendedName>
</protein>
<keyword evidence="5 12" id="KW-0552">Olfaction</keyword>
<dbReference type="PRINTS" id="PR00237">
    <property type="entry name" value="GPCRRHODOPSN"/>
</dbReference>
<feature type="transmembrane region" description="Helical" evidence="12">
    <location>
        <begin position="274"/>
        <end position="296"/>
    </location>
</feature>
<dbReference type="SUPFAM" id="SSF81321">
    <property type="entry name" value="Family A G protein-coupled receptor-like"/>
    <property type="match status" value="1"/>
</dbReference>
<keyword evidence="4 11" id="KW-0812">Transmembrane</keyword>
<dbReference type="InParanoid" id="A0A6P3FP61"/>
<evidence type="ECO:0000256" key="9">
    <source>
        <dbReference type="ARBA" id="ARBA00023170"/>
    </source>
</evidence>
<feature type="transmembrane region" description="Helical" evidence="12">
    <location>
        <begin position="29"/>
        <end position="52"/>
    </location>
</feature>
<dbReference type="GO" id="GO:0004930">
    <property type="term" value="F:G protein-coupled receptor activity"/>
    <property type="evidence" value="ECO:0007669"/>
    <property type="project" value="UniProtKB-KW"/>
</dbReference>
<accession>A0A6P3FP61</accession>
<evidence type="ECO:0000256" key="5">
    <source>
        <dbReference type="ARBA" id="ARBA00022725"/>
    </source>
</evidence>
<feature type="transmembrane region" description="Helical" evidence="12">
    <location>
        <begin position="103"/>
        <end position="122"/>
    </location>
</feature>
<dbReference type="PRINTS" id="PR00245">
    <property type="entry name" value="OLFACTORYR"/>
</dbReference>
<sequence length="351" mass="39202">MFGANLTIFHPTVFILLGIPGLEQYHTWISIPFFLMYITAVLGNGALILVVLSERTLHAPMYIFLSMLAGTDILLSTTTVPKALAIFWFHAGEIAFDACITQMFFIHVAFVAESGILLAMALDRYVAICTPLRYTAILTPVTIGKMTLAIWGRSTGTIFPIIFLLKRLPYCRTNIIPHSYCEHIGVARLACDDITINIWYGFSVPMASVLVDVALIGISYTLILRAVYRLPSQDARHKALNTCGSHIGVILLFFIPSFFTFLTHRFGKNIPHHVHILLANLYVLVPPMLNPIIYGAKTKQIRDKILNVLYTLFSIFLEASIWSLVYLLRVLGLSSASSPTSLPSLQVFFFV</sequence>
<evidence type="ECO:0000256" key="6">
    <source>
        <dbReference type="ARBA" id="ARBA00022989"/>
    </source>
</evidence>
<gene>
    <name evidence="15" type="primary">LOC101578717</name>
</gene>
<dbReference type="InterPro" id="IPR017452">
    <property type="entry name" value="GPCR_Rhodpsn_7TM"/>
</dbReference>
<comment type="similarity">
    <text evidence="11">Belongs to the G-protein coupled receptor 1 family.</text>
</comment>
<proteinExistence type="inferred from homology"/>
<feature type="transmembrane region" description="Helical" evidence="12">
    <location>
        <begin position="64"/>
        <end position="91"/>
    </location>
</feature>
<evidence type="ECO:0000313" key="14">
    <source>
        <dbReference type="Proteomes" id="UP000515203"/>
    </source>
</evidence>
<keyword evidence="10 11" id="KW-0807">Transducer</keyword>
<feature type="transmembrane region" description="Helical" evidence="12">
    <location>
        <begin position="209"/>
        <end position="228"/>
    </location>
</feature>
<dbReference type="PANTHER" id="PTHR26450:SF101">
    <property type="entry name" value="OLFACTORY RECEPTOR"/>
    <property type="match status" value="1"/>
</dbReference>
<dbReference type="Pfam" id="PF13853">
    <property type="entry name" value="7tm_4"/>
    <property type="match status" value="1"/>
</dbReference>
<dbReference type="PANTHER" id="PTHR26450">
    <property type="entry name" value="OLFACTORY RECEPTOR 56B1-RELATED"/>
    <property type="match status" value="1"/>
</dbReference>
<dbReference type="InterPro" id="IPR000725">
    <property type="entry name" value="Olfact_rcpt"/>
</dbReference>
<evidence type="ECO:0000256" key="4">
    <source>
        <dbReference type="ARBA" id="ARBA00022692"/>
    </source>
</evidence>
<evidence type="ECO:0000313" key="15">
    <source>
        <dbReference type="RefSeq" id="XP_004642190.2"/>
    </source>
</evidence>
<dbReference type="InterPro" id="IPR000276">
    <property type="entry name" value="GPCR_Rhodpsn"/>
</dbReference>
<feature type="transmembrane region" description="Helical" evidence="12">
    <location>
        <begin position="240"/>
        <end position="262"/>
    </location>
</feature>
<evidence type="ECO:0000259" key="13">
    <source>
        <dbReference type="PROSITE" id="PS50262"/>
    </source>
</evidence>
<keyword evidence="7 11" id="KW-0297">G-protein coupled receptor</keyword>
<keyword evidence="8 12" id="KW-0472">Membrane</keyword>
<evidence type="ECO:0000256" key="7">
    <source>
        <dbReference type="ARBA" id="ARBA00023040"/>
    </source>
</evidence>
<evidence type="ECO:0000256" key="11">
    <source>
        <dbReference type="RuleBase" id="RU000688"/>
    </source>
</evidence>
<comment type="function">
    <text evidence="1">Odorant receptor.</text>
</comment>
<dbReference type="AlphaFoldDB" id="A0A6P3FP61"/>
<dbReference type="GeneID" id="101578717"/>
<keyword evidence="14" id="KW-1185">Reference proteome</keyword>
<dbReference type="FunCoup" id="A0A6P3FP61">
    <property type="interactions" value="785"/>
</dbReference>
<evidence type="ECO:0000256" key="8">
    <source>
        <dbReference type="ARBA" id="ARBA00023136"/>
    </source>
</evidence>
<dbReference type="RefSeq" id="XP_004642190.2">
    <property type="nucleotide sequence ID" value="XM_004642133.2"/>
</dbReference>
<keyword evidence="6 12" id="KW-1133">Transmembrane helix</keyword>
<feature type="transmembrane region" description="Helical" evidence="12">
    <location>
        <begin position="308"/>
        <end position="328"/>
    </location>
</feature>
<keyword evidence="3 12" id="KW-0716">Sensory transduction</keyword>
<dbReference type="GO" id="GO:0004984">
    <property type="term" value="F:olfactory receptor activity"/>
    <property type="evidence" value="ECO:0007669"/>
    <property type="project" value="InterPro"/>
</dbReference>
<dbReference type="PROSITE" id="PS50262">
    <property type="entry name" value="G_PROTEIN_RECEP_F1_2"/>
    <property type="match status" value="1"/>
</dbReference>
<keyword evidence="9 11" id="KW-0675">Receptor</keyword>
<reference evidence="15" key="1">
    <citation type="submission" date="2025-08" db="UniProtKB">
        <authorList>
            <consortium name="RefSeq"/>
        </authorList>
    </citation>
    <scope>IDENTIFICATION</scope>
</reference>
<evidence type="ECO:0000256" key="1">
    <source>
        <dbReference type="ARBA" id="ARBA00002936"/>
    </source>
</evidence>
<dbReference type="PROSITE" id="PS00237">
    <property type="entry name" value="G_PROTEIN_RECEP_F1_1"/>
    <property type="match status" value="1"/>
</dbReference>
<dbReference type="Gene3D" id="1.20.1070.10">
    <property type="entry name" value="Rhodopsin 7-helix transmembrane proteins"/>
    <property type="match status" value="1"/>
</dbReference>